<proteinExistence type="inferred from homology"/>
<evidence type="ECO:0000256" key="6">
    <source>
        <dbReference type="HAMAP-Rule" id="MF_00269"/>
    </source>
</evidence>
<dbReference type="InterPro" id="IPR013766">
    <property type="entry name" value="Thioredoxin_domain"/>
</dbReference>
<keyword evidence="1 6" id="KW-0575">Peroxidase</keyword>
<evidence type="ECO:0000256" key="2">
    <source>
        <dbReference type="ARBA" id="ARBA00022862"/>
    </source>
</evidence>
<comment type="catalytic activity">
    <reaction evidence="6">
        <text>a hydroperoxide + [thioredoxin]-dithiol = an alcohol + [thioredoxin]-disulfide + H2O</text>
        <dbReference type="Rhea" id="RHEA:62620"/>
        <dbReference type="Rhea" id="RHEA-COMP:10698"/>
        <dbReference type="Rhea" id="RHEA-COMP:10700"/>
        <dbReference type="ChEBI" id="CHEBI:15377"/>
        <dbReference type="ChEBI" id="CHEBI:29950"/>
        <dbReference type="ChEBI" id="CHEBI:30879"/>
        <dbReference type="ChEBI" id="CHEBI:35924"/>
        <dbReference type="ChEBI" id="CHEBI:50058"/>
        <dbReference type="EC" id="1.11.1.24"/>
    </reaction>
</comment>
<dbReference type="RefSeq" id="WP_105061713.1">
    <property type="nucleotide sequence ID" value="NZ_MSCJ01000003.1"/>
</dbReference>
<feature type="active site" description="Cysteine sulfenic acid (-SOH) intermediate" evidence="6">
    <location>
        <position position="60"/>
    </location>
</feature>
<comment type="caution">
    <text evidence="8">The sequence shown here is derived from an EMBL/GenBank/DDBJ whole genome shotgun (WGS) entry which is preliminary data.</text>
</comment>
<evidence type="ECO:0000256" key="5">
    <source>
        <dbReference type="ARBA" id="ARBA00023284"/>
    </source>
</evidence>
<evidence type="ECO:0000259" key="7">
    <source>
        <dbReference type="PROSITE" id="PS51352"/>
    </source>
</evidence>
<dbReference type="SUPFAM" id="SSF52833">
    <property type="entry name" value="Thioredoxin-like"/>
    <property type="match status" value="1"/>
</dbReference>
<dbReference type="PROSITE" id="PS51352">
    <property type="entry name" value="THIOREDOXIN_2"/>
    <property type="match status" value="1"/>
</dbReference>
<dbReference type="InterPro" id="IPR036249">
    <property type="entry name" value="Thioredoxin-like_sf"/>
</dbReference>
<feature type="domain" description="Thioredoxin" evidence="7">
    <location>
        <begin position="18"/>
        <end position="167"/>
    </location>
</feature>
<dbReference type="EMBL" id="MSCJ01000003">
    <property type="protein sequence ID" value="PQJ61861.1"/>
    <property type="molecule type" value="Genomic_DNA"/>
</dbReference>
<dbReference type="InterPro" id="IPR018219">
    <property type="entry name" value="Tpx_CS"/>
</dbReference>
<dbReference type="Proteomes" id="UP000238730">
    <property type="component" value="Unassembled WGS sequence"/>
</dbReference>
<dbReference type="InterPro" id="IPR050455">
    <property type="entry name" value="Tpx_Peroxidase_subfamily"/>
</dbReference>
<dbReference type="Gene3D" id="3.40.30.10">
    <property type="entry name" value="Glutaredoxin"/>
    <property type="match status" value="1"/>
</dbReference>
<dbReference type="AlphaFoldDB" id="A0A2S7VK32"/>
<keyword evidence="2 6" id="KW-0049">Antioxidant</keyword>
<keyword evidence="3 6" id="KW-0560">Oxidoreductase</keyword>
<evidence type="ECO:0000313" key="9">
    <source>
        <dbReference type="Proteomes" id="UP000238730"/>
    </source>
</evidence>
<dbReference type="HAMAP" id="MF_00269">
    <property type="entry name" value="Tpx"/>
    <property type="match status" value="1"/>
</dbReference>
<dbReference type="PANTHER" id="PTHR43110">
    <property type="entry name" value="THIOL PEROXIDASE"/>
    <property type="match status" value="1"/>
</dbReference>
<evidence type="ECO:0000256" key="1">
    <source>
        <dbReference type="ARBA" id="ARBA00022559"/>
    </source>
</evidence>
<sequence length="167" mass="17572">MTQVTFQGSPVQLAGTFPVVGTQAPAFTLCGADLSDITLDSVKGKKVVLNIFPSIDTPVCALGVKAFNQKAANTENTVVLCISADLPFATGRFCEAEGIENVKTASLFRSPEFAEAYGVKLAEGALRDLATRAVVVLNEEGLVIHAELVAEITDEPNYDAAIAALQK</sequence>
<dbReference type="OrthoDB" id="9781543at2"/>
<comment type="function">
    <text evidence="6">Thiol-specific peroxidase that catalyzes the reduction of hydrogen peroxide and organic hydroperoxides to water and alcohols, respectively. Plays a role in cell protection against oxidative stress by detoxifying peroxides.</text>
</comment>
<gene>
    <name evidence="6" type="primary">tpx</name>
    <name evidence="8" type="ORF">BTO08_16480</name>
</gene>
<dbReference type="Pfam" id="PF08534">
    <property type="entry name" value="Redoxin"/>
    <property type="match status" value="1"/>
</dbReference>
<accession>A0A2S7VK32</accession>
<dbReference type="InterPro" id="IPR002065">
    <property type="entry name" value="TPX"/>
</dbReference>
<evidence type="ECO:0000313" key="8">
    <source>
        <dbReference type="EMBL" id="PQJ61861.1"/>
    </source>
</evidence>
<comment type="miscellaneous">
    <text evidence="6">The active site is a conserved redox-active cysteine residue, the peroxidatic cysteine (C(P)), which makes the nucleophilic attack on the peroxide substrate. The peroxide oxidizes the C(P)-SH to cysteine sulfenic acid (C(P)-SOH), which then reacts with another cysteine residue, the resolving cysteine (C(R)), to form a disulfide bridge. The disulfide is subsequently reduced by an appropriate electron donor to complete the catalytic cycle. In this atypical 2-Cys peroxiredoxin, C(R) is present in the same subunit to form an intramolecular disulfide. The disulfide is subsequently reduced by thioredoxin.</text>
</comment>
<dbReference type="PANTHER" id="PTHR43110:SF1">
    <property type="entry name" value="THIOL PEROXIDASE"/>
    <property type="match status" value="1"/>
</dbReference>
<comment type="subunit">
    <text evidence="6">Homodimer.</text>
</comment>
<dbReference type="CDD" id="cd03014">
    <property type="entry name" value="PRX_Atyp2cys"/>
    <property type="match status" value="1"/>
</dbReference>
<dbReference type="PROSITE" id="PS01265">
    <property type="entry name" value="TPX"/>
    <property type="match status" value="1"/>
</dbReference>
<organism evidence="8 9">
    <name type="scientific">Photobacterium angustum</name>
    <dbReference type="NCBI Taxonomy" id="661"/>
    <lineage>
        <taxon>Bacteria</taxon>
        <taxon>Pseudomonadati</taxon>
        <taxon>Pseudomonadota</taxon>
        <taxon>Gammaproteobacteria</taxon>
        <taxon>Vibrionales</taxon>
        <taxon>Vibrionaceae</taxon>
        <taxon>Photobacterium</taxon>
    </lineage>
</organism>
<feature type="disulfide bond" description="Redox-active" evidence="6">
    <location>
        <begin position="60"/>
        <end position="94"/>
    </location>
</feature>
<dbReference type="EC" id="1.11.1.24" evidence="6"/>
<comment type="similarity">
    <text evidence="6">Belongs to the peroxiredoxin family. Tpx subfamily.</text>
</comment>
<protein>
    <recommendedName>
        <fullName evidence="6">Thiol peroxidase</fullName>
        <shortName evidence="6">Tpx</shortName>
        <ecNumber evidence="6">1.11.1.24</ecNumber>
    </recommendedName>
    <alternativeName>
        <fullName evidence="6">Peroxiredoxin tpx</fullName>
        <shortName evidence="6">Prx</shortName>
    </alternativeName>
    <alternativeName>
        <fullName evidence="6">Thioredoxin peroxidase</fullName>
    </alternativeName>
    <alternativeName>
        <fullName evidence="6">Thioredoxin-dependent peroxiredoxin</fullName>
    </alternativeName>
</protein>
<evidence type="ECO:0000256" key="3">
    <source>
        <dbReference type="ARBA" id="ARBA00023002"/>
    </source>
</evidence>
<dbReference type="InterPro" id="IPR013740">
    <property type="entry name" value="Redoxin"/>
</dbReference>
<evidence type="ECO:0000256" key="4">
    <source>
        <dbReference type="ARBA" id="ARBA00023157"/>
    </source>
</evidence>
<keyword evidence="4 6" id="KW-1015">Disulfide bond</keyword>
<dbReference type="GO" id="GO:0008379">
    <property type="term" value="F:thioredoxin peroxidase activity"/>
    <property type="evidence" value="ECO:0007669"/>
    <property type="project" value="UniProtKB-UniRule"/>
</dbReference>
<keyword evidence="5 6" id="KW-0676">Redox-active center</keyword>
<name>A0A2S7VK32_PHOAN</name>
<reference evidence="8 9" key="1">
    <citation type="submission" date="2016-12" db="EMBL/GenBank/DDBJ databases">
        <title>Diversity of luminous bacteria.</title>
        <authorList>
            <person name="Yoshizawa S."/>
            <person name="Kogure K."/>
        </authorList>
    </citation>
    <scope>NUCLEOTIDE SEQUENCE [LARGE SCALE GENOMIC DNA]</scope>
    <source>
        <strain evidence="8 9">LC1-200</strain>
    </source>
</reference>
<dbReference type="NCBIfam" id="NF001808">
    <property type="entry name" value="PRK00522.1"/>
    <property type="match status" value="1"/>
</dbReference>